<dbReference type="Gene3D" id="3.40.50.10140">
    <property type="entry name" value="Toll/interleukin-1 receptor homology (TIR) domain"/>
    <property type="match status" value="1"/>
</dbReference>
<accession>A0A2P6PKW3</accession>
<dbReference type="SUPFAM" id="SSF52058">
    <property type="entry name" value="L domain-like"/>
    <property type="match status" value="1"/>
</dbReference>
<evidence type="ECO:0000259" key="10">
    <source>
        <dbReference type="PROSITE" id="PS50104"/>
    </source>
</evidence>
<protein>
    <recommendedName>
        <fullName evidence="1">ADP-ribosyl cyclase/cyclic ADP-ribose hydrolase</fullName>
        <ecNumber evidence="1">3.2.2.6</ecNumber>
    </recommendedName>
</protein>
<name>A0A2P6PKW3_ROSCH</name>
<dbReference type="InterPro" id="IPR000157">
    <property type="entry name" value="TIR_dom"/>
</dbReference>
<dbReference type="Gene3D" id="3.40.50.300">
    <property type="entry name" value="P-loop containing nucleotide triphosphate hydrolases"/>
    <property type="match status" value="1"/>
</dbReference>
<dbReference type="PANTHER" id="PTHR11017">
    <property type="entry name" value="LEUCINE-RICH REPEAT-CONTAINING PROTEIN"/>
    <property type="match status" value="1"/>
</dbReference>
<comment type="caution">
    <text evidence="11">The sequence shown here is derived from an EMBL/GenBank/DDBJ whole genome shotgun (WGS) entry which is preliminary data.</text>
</comment>
<dbReference type="GO" id="GO:0043531">
    <property type="term" value="F:ADP binding"/>
    <property type="evidence" value="ECO:0007669"/>
    <property type="project" value="InterPro"/>
</dbReference>
<keyword evidence="9" id="KW-0732">Signal</keyword>
<proteinExistence type="predicted"/>
<feature type="domain" description="TIR" evidence="10">
    <location>
        <begin position="161"/>
        <end position="327"/>
    </location>
</feature>
<sequence length="1580" mass="179266">MFTVLLFLILLVSLLLQFLNYLLPPPAQSPADSPNIQTPASPSNPKSEHKEVPADSTNIQIPASPSNPKSEHDEVPAASTNIQILASPSNPKSEHEEVPADSPNIQIPASPSTPKLEHEEVPADSTNTQTVLSSLSAPMEHEKVPPAASSSSGSTLEHDVVSHDVFLSFRGEDTRYAFTDHLYHAMRRQGINAFRDTEKLERGHSISPDLLKAIKESRIAVIILSANYATSTWCLEELAQIIECKESTGLKVLPVFYHVEPSEVRKQTGNFHQAFCKHEETFEDNPEKVKKWREALKQVANLSGWTLKERGESEVIQTITTEILNTLNNMCSSDNNDLIGMDARIEKLMSYLDLGSNDVRPVGIAGMGGIGKSTLAKAVFEKIRHQFESSCFINIADVRGKSLVKLQKLLCQNLQLDNHESIQNDSMGINLLRKRLSHKRVLIILDDVDHTSQLEALVAKEDKGKKPCLGPGSRVIITTRDTHKLKEFGLLEDAIYEAEKLTDKEALQLLCQKAFKENHAPDEYRELSNSFVKYCSGLPLALKVLGSHLCTRTVDEWSAELARLDEDPHKDIFSILQLSFDGLKNTEKDIFLDIACFFRGESQYRVRKILESCDFHPGVGISVLVEKHLINVEEDKLWMHDLLQQMGWHIVRQESPEPGKRSRLWLNENSHEYQHSRPWFDEDTRDVVTENLGIYAVQGVYLSVLEKEKIQLKADPFLNMRKLRLLKICNVNLVDVRFEYLSNKLRLLEWHECPLESLPSSFRPDKLVELKLPNSRIETLWNQRLCLEKLILMDLSYCQYLVKTPDFSNFPNLVELTFEGCRKLSDVHPTLWRLKNLMIANLKDCTSLERLPNSISLQSLAILVLSGCSKLDEFPEIVGNRETLAALYLDGTAIRELPTTIGCLSGLIRLNLCACKNLVGLPSFICSLKSLRYLRLSYSSRIDQLPEDIGSLENLEKLDACYTAIRKVPSSIVLLKNLKLLCFHGCRQVPGECSDASLGLQLPKSFAGLSSLETLSLGQCDLAEGAIPDDIGCLSSLKVLRLDENNFVSLPESISQLPNLREIHIPNCSKLQSLPKRLPKDVNVEASGCPLQTNYPNQLNIWLSEEGIRYINCGNSKHASCPLPIPEEQIEEYLPKYLEDEIILQQHLQLRYFHTEIPDWCRHKSSGSSVVAMQVSDPEIIKSLGVALFVVFEIFESGHNFDKSWELQQTLCTFKDDQGLELIYIFKEFEKFLAGTHVLFCYEPLKYFHVAGMLNKASRLEASVSTQRPDLAIKSCGMQLIFQEEAKEFAKKLSEACNPQTDFEFGRHCKELIKAKGKKSSGNIMAPNEAEKISWKFDFNMHQGEHLQLLLSKVYEDFNRDIIYNATYPHCAKLLEWFGDHHLSRGPSVKIPLPPSLSTDGNWIGLALCARFSDHENQTTSIDKVNPEIAELVCHLETENSGFEHLHHYRPTNEELKRLCPTEYIWLSYIPRQGYLDQLNECDLLEASFASESRGLFAEECGLRLVYQHDEQEFKNLCTFMNSFLDKRSERLEEYEAPKKGKHVVESDFNMHPREDLQLLLSVLYKVITVSPSLWFFCFF</sequence>
<keyword evidence="5" id="KW-0611">Plant defense</keyword>
<dbReference type="SUPFAM" id="SSF52540">
    <property type="entry name" value="P-loop containing nucleoside triphosphate hydrolases"/>
    <property type="match status" value="1"/>
</dbReference>
<dbReference type="Gene3D" id="1.10.8.430">
    <property type="entry name" value="Helical domain of apoptotic protease-activating factors"/>
    <property type="match status" value="1"/>
</dbReference>
<dbReference type="InterPro" id="IPR003591">
    <property type="entry name" value="Leu-rich_rpt_typical-subtyp"/>
</dbReference>
<dbReference type="InterPro" id="IPR035897">
    <property type="entry name" value="Toll_tir_struct_dom_sf"/>
</dbReference>
<dbReference type="InterPro" id="IPR002182">
    <property type="entry name" value="NB-ARC"/>
</dbReference>
<dbReference type="EMBL" id="PDCK01000044">
    <property type="protein sequence ID" value="PRQ22559.1"/>
    <property type="molecule type" value="Genomic_DNA"/>
</dbReference>
<evidence type="ECO:0000313" key="11">
    <source>
        <dbReference type="EMBL" id="PRQ22559.1"/>
    </source>
</evidence>
<feature type="signal peptide" evidence="9">
    <location>
        <begin position="1"/>
        <end position="21"/>
    </location>
</feature>
<dbReference type="FunFam" id="1.10.8.430:FF:000002">
    <property type="entry name" value="Disease resistance protein (TIR-NBS-LRR class)"/>
    <property type="match status" value="1"/>
</dbReference>
<evidence type="ECO:0000256" key="1">
    <source>
        <dbReference type="ARBA" id="ARBA00011982"/>
    </source>
</evidence>
<keyword evidence="6" id="KW-0520">NAD</keyword>
<dbReference type="Pfam" id="PF01582">
    <property type="entry name" value="TIR"/>
    <property type="match status" value="1"/>
</dbReference>
<dbReference type="GO" id="GO:0006952">
    <property type="term" value="P:defense response"/>
    <property type="evidence" value="ECO:0007669"/>
    <property type="project" value="UniProtKB-KW"/>
</dbReference>
<dbReference type="GO" id="GO:0061809">
    <property type="term" value="F:NAD+ nucleosidase activity, cyclic ADP-ribose generating"/>
    <property type="evidence" value="ECO:0007669"/>
    <property type="project" value="UniProtKB-EC"/>
</dbReference>
<evidence type="ECO:0000256" key="3">
    <source>
        <dbReference type="ARBA" id="ARBA00022737"/>
    </source>
</evidence>
<dbReference type="PROSITE" id="PS50104">
    <property type="entry name" value="TIR"/>
    <property type="match status" value="1"/>
</dbReference>
<dbReference type="PRINTS" id="PR00364">
    <property type="entry name" value="DISEASERSIST"/>
</dbReference>
<dbReference type="InterPro" id="IPR027417">
    <property type="entry name" value="P-loop_NTPase"/>
</dbReference>
<evidence type="ECO:0000256" key="5">
    <source>
        <dbReference type="ARBA" id="ARBA00022821"/>
    </source>
</evidence>
<evidence type="ECO:0000256" key="9">
    <source>
        <dbReference type="SAM" id="SignalP"/>
    </source>
</evidence>
<dbReference type="InterPro" id="IPR042197">
    <property type="entry name" value="Apaf_helical"/>
</dbReference>
<keyword evidence="4 11" id="KW-0378">Hydrolase</keyword>
<evidence type="ECO:0000256" key="2">
    <source>
        <dbReference type="ARBA" id="ARBA00022614"/>
    </source>
</evidence>
<feature type="compositionally biased region" description="Polar residues" evidence="8">
    <location>
        <begin position="55"/>
        <end position="68"/>
    </location>
</feature>
<evidence type="ECO:0000256" key="6">
    <source>
        <dbReference type="ARBA" id="ARBA00023027"/>
    </source>
</evidence>
<dbReference type="InterPro" id="IPR058192">
    <property type="entry name" value="WHD_ROQ1-like"/>
</dbReference>
<feature type="region of interest" description="Disordered" evidence="8">
    <location>
        <begin position="28"/>
        <end position="129"/>
    </location>
</feature>
<dbReference type="GO" id="GO:0051707">
    <property type="term" value="P:response to other organism"/>
    <property type="evidence" value="ECO:0007669"/>
    <property type="project" value="UniProtKB-ARBA"/>
</dbReference>
<feature type="chain" id="PRO_5015137192" description="ADP-ribosyl cyclase/cyclic ADP-ribose hydrolase" evidence="9">
    <location>
        <begin position="22"/>
        <end position="1580"/>
    </location>
</feature>
<dbReference type="GO" id="GO:0007165">
    <property type="term" value="P:signal transduction"/>
    <property type="evidence" value="ECO:0007669"/>
    <property type="project" value="InterPro"/>
</dbReference>
<dbReference type="Gramene" id="PRQ22559">
    <property type="protein sequence ID" value="PRQ22559"/>
    <property type="gene ID" value="RchiOBHm_Chr6g0251641"/>
</dbReference>
<feature type="compositionally biased region" description="Polar residues" evidence="8">
    <location>
        <begin position="78"/>
        <end position="91"/>
    </location>
</feature>
<keyword evidence="2" id="KW-0433">Leucine-rich repeat</keyword>
<dbReference type="Pfam" id="PF00931">
    <property type="entry name" value="NB-ARC"/>
    <property type="match status" value="1"/>
</dbReference>
<dbReference type="SMART" id="SM00369">
    <property type="entry name" value="LRR_TYP"/>
    <property type="match status" value="2"/>
</dbReference>
<dbReference type="FunFam" id="3.40.50.10140:FF:000007">
    <property type="entry name" value="Disease resistance protein (TIR-NBS-LRR class)"/>
    <property type="match status" value="1"/>
</dbReference>
<dbReference type="Pfam" id="PF23598">
    <property type="entry name" value="LRR_14"/>
    <property type="match status" value="1"/>
</dbReference>
<dbReference type="Gene3D" id="3.80.10.10">
    <property type="entry name" value="Ribonuclease Inhibitor"/>
    <property type="match status" value="2"/>
</dbReference>
<dbReference type="InterPro" id="IPR044974">
    <property type="entry name" value="Disease_R_plants"/>
</dbReference>
<feature type="compositionally biased region" description="Polar residues" evidence="8">
    <location>
        <begin position="103"/>
        <end position="113"/>
    </location>
</feature>
<organism evidence="11 12">
    <name type="scientific">Rosa chinensis</name>
    <name type="common">China rose</name>
    <dbReference type="NCBI Taxonomy" id="74649"/>
    <lineage>
        <taxon>Eukaryota</taxon>
        <taxon>Viridiplantae</taxon>
        <taxon>Streptophyta</taxon>
        <taxon>Embryophyta</taxon>
        <taxon>Tracheophyta</taxon>
        <taxon>Spermatophyta</taxon>
        <taxon>Magnoliopsida</taxon>
        <taxon>eudicotyledons</taxon>
        <taxon>Gunneridae</taxon>
        <taxon>Pentapetalae</taxon>
        <taxon>rosids</taxon>
        <taxon>fabids</taxon>
        <taxon>Rosales</taxon>
        <taxon>Rosaceae</taxon>
        <taxon>Rosoideae</taxon>
        <taxon>Rosoideae incertae sedis</taxon>
        <taxon>Rosa</taxon>
    </lineage>
</organism>
<evidence type="ECO:0000313" key="12">
    <source>
        <dbReference type="Proteomes" id="UP000238479"/>
    </source>
</evidence>
<evidence type="ECO:0000256" key="8">
    <source>
        <dbReference type="SAM" id="MobiDB-lite"/>
    </source>
</evidence>
<evidence type="ECO:0000256" key="4">
    <source>
        <dbReference type="ARBA" id="ARBA00022801"/>
    </source>
</evidence>
<reference evidence="11 12" key="1">
    <citation type="journal article" date="2018" name="Nat. Genet.">
        <title>The Rosa genome provides new insights in the design of modern roses.</title>
        <authorList>
            <person name="Bendahmane M."/>
        </authorList>
    </citation>
    <scope>NUCLEOTIDE SEQUENCE [LARGE SCALE GENOMIC DNA]</scope>
    <source>
        <strain evidence="12">cv. Old Blush</strain>
    </source>
</reference>
<evidence type="ECO:0000256" key="7">
    <source>
        <dbReference type="ARBA" id="ARBA00047304"/>
    </source>
</evidence>
<keyword evidence="12" id="KW-1185">Reference proteome</keyword>
<dbReference type="PANTHER" id="PTHR11017:SF559">
    <property type="entry name" value="DISEASE RESISTANCE PROTEIN CHL1"/>
    <property type="match status" value="1"/>
</dbReference>
<dbReference type="InterPro" id="IPR032675">
    <property type="entry name" value="LRR_dom_sf"/>
</dbReference>
<dbReference type="InterPro" id="IPR055414">
    <property type="entry name" value="LRR_R13L4/SHOC2-like"/>
</dbReference>
<gene>
    <name evidence="11" type="ORF">RchiOBHm_Chr6g0251641</name>
</gene>
<dbReference type="EC" id="3.2.2.6" evidence="1"/>
<feature type="compositionally biased region" description="Polar residues" evidence="8">
    <location>
        <begin position="30"/>
        <end position="45"/>
    </location>
</feature>
<dbReference type="Pfam" id="PF23282">
    <property type="entry name" value="WHD_ROQ1"/>
    <property type="match status" value="1"/>
</dbReference>
<comment type="catalytic activity">
    <reaction evidence="7">
        <text>NAD(+) + H2O = ADP-D-ribose + nicotinamide + H(+)</text>
        <dbReference type="Rhea" id="RHEA:16301"/>
        <dbReference type="ChEBI" id="CHEBI:15377"/>
        <dbReference type="ChEBI" id="CHEBI:15378"/>
        <dbReference type="ChEBI" id="CHEBI:17154"/>
        <dbReference type="ChEBI" id="CHEBI:57540"/>
        <dbReference type="ChEBI" id="CHEBI:57967"/>
        <dbReference type="EC" id="3.2.2.6"/>
    </reaction>
    <physiologicalReaction direction="left-to-right" evidence="7">
        <dbReference type="Rhea" id="RHEA:16302"/>
    </physiologicalReaction>
</comment>
<dbReference type="SUPFAM" id="SSF52200">
    <property type="entry name" value="Toll/Interleukin receptor TIR domain"/>
    <property type="match status" value="1"/>
</dbReference>
<dbReference type="SMART" id="SM00255">
    <property type="entry name" value="TIR"/>
    <property type="match status" value="1"/>
</dbReference>
<keyword evidence="3" id="KW-0677">Repeat</keyword>
<dbReference type="Proteomes" id="UP000238479">
    <property type="component" value="Chromosome 6"/>
</dbReference>